<dbReference type="InterPro" id="IPR010774">
    <property type="entry name" value="YbcO"/>
</dbReference>
<feature type="region of interest" description="Disordered" evidence="1">
    <location>
        <begin position="1"/>
        <end position="22"/>
    </location>
</feature>
<gene>
    <name evidence="2" type="ORF">GT347_20210</name>
</gene>
<evidence type="ECO:0000313" key="3">
    <source>
        <dbReference type="Proteomes" id="UP000464787"/>
    </source>
</evidence>
<dbReference type="Proteomes" id="UP000464787">
    <property type="component" value="Chromosome"/>
</dbReference>
<dbReference type="Pfam" id="PF07102">
    <property type="entry name" value="YbcO"/>
    <property type="match status" value="1"/>
</dbReference>
<proteinExistence type="predicted"/>
<dbReference type="KEGG" id="xyk:GT347_20210"/>
<evidence type="ECO:0000313" key="2">
    <source>
        <dbReference type="EMBL" id="QHJ00099.1"/>
    </source>
</evidence>
<accession>A0A857JBH2</accession>
<sequence>MNRSTPMKRTGFATPSRPRRERAEAITAEFQEAWLRSMSTVPRGSYGPAKLTAQPKTVARRNPQLLAMAAGRPCLLRVPGVCNGDPETTVACHSNLSIHEKGGHRKADDCYSVWGCARCHTWLDSSYSATGAQRAQRFMGAHLQQVLAWRRIAEDAAAPEADRKAAQWALDQLNATPVAQDAP</sequence>
<organism evidence="2 3">
    <name type="scientific">Xylophilus rhododendri</name>
    <dbReference type="NCBI Taxonomy" id="2697032"/>
    <lineage>
        <taxon>Bacteria</taxon>
        <taxon>Pseudomonadati</taxon>
        <taxon>Pseudomonadota</taxon>
        <taxon>Betaproteobacteria</taxon>
        <taxon>Burkholderiales</taxon>
        <taxon>Xylophilus</taxon>
    </lineage>
</organism>
<reference evidence="2 3" key="1">
    <citation type="submission" date="2020-01" db="EMBL/GenBank/DDBJ databases">
        <title>Genome sequencing of strain KACC 21265.</title>
        <authorList>
            <person name="Heo J."/>
            <person name="Kim S.-J."/>
            <person name="Kim J.-S."/>
            <person name="Hong S.-B."/>
            <person name="Kwon S.-W."/>
        </authorList>
    </citation>
    <scope>NUCLEOTIDE SEQUENCE [LARGE SCALE GENOMIC DNA]</scope>
    <source>
        <strain evidence="2 3">KACC 21265</strain>
    </source>
</reference>
<dbReference type="Gene3D" id="3.30.50.20">
    <property type="entry name" value="prophage-derive protein ybcO"/>
    <property type="match status" value="1"/>
</dbReference>
<dbReference type="AlphaFoldDB" id="A0A857JBH2"/>
<protein>
    <submittedName>
        <fullName evidence="2">DUF1364 family protein</fullName>
    </submittedName>
</protein>
<keyword evidence="3" id="KW-1185">Reference proteome</keyword>
<name>A0A857JBH2_9BURK</name>
<evidence type="ECO:0000256" key="1">
    <source>
        <dbReference type="SAM" id="MobiDB-lite"/>
    </source>
</evidence>
<dbReference type="EMBL" id="CP047650">
    <property type="protein sequence ID" value="QHJ00099.1"/>
    <property type="molecule type" value="Genomic_DNA"/>
</dbReference>